<keyword evidence="8" id="KW-1185">Reference proteome</keyword>
<feature type="active site" description="Proton acceptor" evidence="6">
    <location>
        <position position="16"/>
    </location>
</feature>
<keyword evidence="6" id="KW-0963">Cytoplasm</keyword>
<dbReference type="InterPro" id="IPR027417">
    <property type="entry name" value="P-loop_NTPase"/>
</dbReference>
<feature type="binding site" description="in other chain" evidence="6">
    <location>
        <begin position="16"/>
        <end position="19"/>
    </location>
    <ligand>
        <name>IMP</name>
        <dbReference type="ChEBI" id="CHEBI:58053"/>
        <note>ligand shared between dimeric partners</note>
    </ligand>
</feature>
<evidence type="ECO:0000256" key="5">
    <source>
        <dbReference type="ARBA" id="ARBA00022842"/>
    </source>
</evidence>
<dbReference type="GO" id="GO:0004019">
    <property type="term" value="F:adenylosuccinate synthase activity"/>
    <property type="evidence" value="ECO:0007669"/>
    <property type="project" value="UniProtKB-UniRule"/>
</dbReference>
<dbReference type="InterPro" id="IPR042110">
    <property type="entry name" value="Adenylosuccinate_synth_dom2"/>
</dbReference>
<feature type="binding site" description="in other chain" evidence="6">
    <location>
        <position position="255"/>
    </location>
    <ligand>
        <name>IMP</name>
        <dbReference type="ChEBI" id="CHEBI:58053"/>
        <note>ligand shared between dimeric partners</note>
    </ligand>
</feature>
<dbReference type="AlphaFoldDB" id="A0A1I0DJA6"/>
<accession>A0A1I0DJA6</accession>
<dbReference type="Proteomes" id="UP000198697">
    <property type="component" value="Unassembled WGS sequence"/>
</dbReference>
<dbReference type="GO" id="GO:0000287">
    <property type="term" value="F:magnesium ion binding"/>
    <property type="evidence" value="ECO:0007669"/>
    <property type="project" value="UniProtKB-UniRule"/>
</dbReference>
<comment type="subunit">
    <text evidence="6">Homodimer.</text>
</comment>
<feature type="binding site" evidence="6">
    <location>
        <begin position="15"/>
        <end position="21"/>
    </location>
    <ligand>
        <name>GTP</name>
        <dbReference type="ChEBI" id="CHEBI:37565"/>
    </ligand>
</feature>
<evidence type="ECO:0000313" key="7">
    <source>
        <dbReference type="EMBL" id="SET32533.1"/>
    </source>
</evidence>
<feature type="binding site" description="in other chain" evidence="6">
    <location>
        <position position="240"/>
    </location>
    <ligand>
        <name>IMP</name>
        <dbReference type="ChEBI" id="CHEBI:58053"/>
        <note>ligand shared between dimeric partners</note>
    </ligand>
</feature>
<dbReference type="STRING" id="82805.SAMN04487998_1430"/>
<dbReference type="InterPro" id="IPR042109">
    <property type="entry name" value="Adenylosuccinate_synth_dom1"/>
</dbReference>
<comment type="caution">
    <text evidence="6">Lacks conserved residue(s) required for the propagation of feature annotation.</text>
</comment>
<keyword evidence="3 6" id="KW-0547">Nucleotide-binding</keyword>
<dbReference type="GO" id="GO:0005737">
    <property type="term" value="C:cytoplasm"/>
    <property type="evidence" value="ECO:0007669"/>
    <property type="project" value="UniProtKB-SubCell"/>
</dbReference>
<dbReference type="GO" id="GO:0005525">
    <property type="term" value="F:GTP binding"/>
    <property type="evidence" value="ECO:0007669"/>
    <property type="project" value="UniProtKB-UniRule"/>
</dbReference>
<comment type="catalytic activity">
    <reaction evidence="6">
        <text>IMP + L-aspartate + GTP = N(6)-(1,2-dicarboxyethyl)-AMP + GDP + phosphate + 2 H(+)</text>
        <dbReference type="Rhea" id="RHEA:15753"/>
        <dbReference type="ChEBI" id="CHEBI:15378"/>
        <dbReference type="ChEBI" id="CHEBI:29991"/>
        <dbReference type="ChEBI" id="CHEBI:37565"/>
        <dbReference type="ChEBI" id="CHEBI:43474"/>
        <dbReference type="ChEBI" id="CHEBI:57567"/>
        <dbReference type="ChEBI" id="CHEBI:58053"/>
        <dbReference type="ChEBI" id="CHEBI:58189"/>
        <dbReference type="EC" id="6.3.4.4"/>
    </reaction>
</comment>
<evidence type="ECO:0000313" key="8">
    <source>
        <dbReference type="Proteomes" id="UP000198697"/>
    </source>
</evidence>
<comment type="cofactor">
    <cofactor evidence="6">
        <name>Mg(2+)</name>
        <dbReference type="ChEBI" id="CHEBI:18420"/>
    </cofactor>
    <text evidence="6">Binds 1 Mg(2+) ion per subunit.</text>
</comment>
<name>A0A1I0DJA6_9BACT</name>
<dbReference type="GO" id="GO:0046040">
    <property type="term" value="P:IMP metabolic process"/>
    <property type="evidence" value="ECO:0007669"/>
    <property type="project" value="TreeGrafter"/>
</dbReference>
<evidence type="ECO:0000256" key="3">
    <source>
        <dbReference type="ARBA" id="ARBA00022741"/>
    </source>
</evidence>
<dbReference type="RefSeq" id="WP_092769895.1">
    <property type="nucleotide sequence ID" value="NZ_FOHS01000002.1"/>
</dbReference>
<dbReference type="Gene3D" id="1.10.300.10">
    <property type="entry name" value="Adenylosuccinate Synthetase, subunit A, domain 2"/>
    <property type="match status" value="1"/>
</dbReference>
<evidence type="ECO:0000256" key="2">
    <source>
        <dbReference type="ARBA" id="ARBA00022723"/>
    </source>
</evidence>
<sequence length="402" mass="42023">MSAPQAYIVLGLGYGDEGKGLATDWLCRRLRPGLVVRFNGGAQAGHTVVTAEGKHHVFSSFGAGTLAGVPTLWSAHCPFAPGPALAELAALQQLGVAPQLLVDAACPVTTHYDVLYNRVLESRRGAGRHGSVGVGFGATLARHEAGPAARLTAGQLLKPGALPAALARIRAYYRARLATEAPEFAFDSVAHDTGDDRLLAAADTLAGQHRAGGPVRFGAGAAALATVAARGQAVVFEGAQGILLDMDAGEFPHVTRSHTTSRNALALVRAHLPGYTARIQYVTRAYHTRHGAGPLPGEAPLALRHYEHETNRPHPYQGCFRLAPLYLPSVRHALAADAPHAAGHARHLLITCLDQTPDQHVLCSENEVPGSAAPGQLPALLGVAFDSLQLAYGPTAATVRLG</sequence>
<proteinExistence type="inferred from homology"/>
<evidence type="ECO:0000256" key="1">
    <source>
        <dbReference type="ARBA" id="ARBA00022598"/>
    </source>
</evidence>
<dbReference type="PANTHER" id="PTHR11846">
    <property type="entry name" value="ADENYLOSUCCINATE SYNTHETASE"/>
    <property type="match status" value="1"/>
</dbReference>
<comment type="similarity">
    <text evidence="6">Belongs to the adenylosuccinate synthetase family.</text>
</comment>
<dbReference type="PANTHER" id="PTHR11846:SF0">
    <property type="entry name" value="ADENYLOSUCCINATE SYNTHETASE"/>
    <property type="match status" value="1"/>
</dbReference>
<dbReference type="InterPro" id="IPR001114">
    <property type="entry name" value="Adenylosuccinate_synthetase"/>
</dbReference>
<keyword evidence="2 6" id="KW-0479">Metal-binding</keyword>
<dbReference type="OrthoDB" id="3959406at2"/>
<feature type="active site" description="Proton donor" evidence="6">
    <location>
        <position position="46"/>
    </location>
</feature>
<organism evidence="7 8">
    <name type="scientific">Hymenobacter actinosclerus</name>
    <dbReference type="NCBI Taxonomy" id="82805"/>
    <lineage>
        <taxon>Bacteria</taxon>
        <taxon>Pseudomonadati</taxon>
        <taxon>Bacteroidota</taxon>
        <taxon>Cytophagia</taxon>
        <taxon>Cytophagales</taxon>
        <taxon>Hymenobacteraceae</taxon>
        <taxon>Hymenobacter</taxon>
    </lineage>
</organism>
<dbReference type="SMART" id="SM00788">
    <property type="entry name" value="Adenylsucc_synt"/>
    <property type="match status" value="1"/>
</dbReference>
<protein>
    <recommendedName>
        <fullName evidence="6">Adenylosuccinate synthetase</fullName>
        <shortName evidence="6">AMPSase</shortName>
        <shortName evidence="6">AdSS</shortName>
        <ecNumber evidence="6">6.3.4.4</ecNumber>
    </recommendedName>
    <alternativeName>
        <fullName evidence="6">IMP--aspartate ligase</fullName>
    </alternativeName>
</protein>
<comment type="subcellular location">
    <subcellularLocation>
        <location evidence="6">Cytoplasm</location>
    </subcellularLocation>
</comment>
<comment type="pathway">
    <text evidence="6">Purine metabolism; AMP biosynthesis via de novo pathway; AMP from IMP: step 1/2.</text>
</comment>
<evidence type="ECO:0000256" key="4">
    <source>
        <dbReference type="ARBA" id="ARBA00022755"/>
    </source>
</evidence>
<reference evidence="8" key="1">
    <citation type="submission" date="2016-10" db="EMBL/GenBank/DDBJ databases">
        <authorList>
            <person name="Varghese N."/>
            <person name="Submissions S."/>
        </authorList>
    </citation>
    <scope>NUCLEOTIDE SEQUENCE [LARGE SCALE GENOMIC DNA]</scope>
    <source>
        <strain evidence="8">DSM 15310</strain>
    </source>
</reference>
<feature type="binding site" evidence="6">
    <location>
        <begin position="352"/>
        <end position="354"/>
    </location>
    <ligand>
        <name>GTP</name>
        <dbReference type="ChEBI" id="CHEBI:37565"/>
    </ligand>
</feature>
<feature type="binding site" evidence="6">
    <location>
        <begin position="45"/>
        <end position="47"/>
    </location>
    <ligand>
        <name>GTP</name>
        <dbReference type="ChEBI" id="CHEBI:37565"/>
    </ligand>
</feature>
<dbReference type="GO" id="GO:0044208">
    <property type="term" value="P:'de novo' AMP biosynthetic process"/>
    <property type="evidence" value="ECO:0007669"/>
    <property type="project" value="UniProtKB-UniRule"/>
</dbReference>
<dbReference type="SUPFAM" id="SSF52540">
    <property type="entry name" value="P-loop containing nucleoside triphosphate hydrolases"/>
    <property type="match status" value="1"/>
</dbReference>
<feature type="binding site" evidence="6">
    <location>
        <position position="16"/>
    </location>
    <ligand>
        <name>Mg(2+)</name>
        <dbReference type="ChEBI" id="CHEBI:18420"/>
    </ligand>
</feature>
<dbReference type="HAMAP" id="MF_00011">
    <property type="entry name" value="Adenylosucc_synth"/>
    <property type="match status" value="1"/>
</dbReference>
<feature type="binding site" evidence="6">
    <location>
        <position position="45"/>
    </location>
    <ligand>
        <name>Mg(2+)</name>
        <dbReference type="ChEBI" id="CHEBI:18420"/>
    </ligand>
</feature>
<dbReference type="EC" id="6.3.4.4" evidence="6"/>
<gene>
    <name evidence="6" type="primary">purA</name>
    <name evidence="7" type="ORF">SAMN04487998_1430</name>
</gene>
<dbReference type="EMBL" id="FOHS01000002">
    <property type="protein sequence ID" value="SET32533.1"/>
    <property type="molecule type" value="Genomic_DNA"/>
</dbReference>
<keyword evidence="5 6" id="KW-0460">Magnesium</keyword>
<dbReference type="Gene3D" id="3.40.440.10">
    <property type="entry name" value="Adenylosuccinate Synthetase, subunit A, domain 1"/>
    <property type="match status" value="1"/>
</dbReference>
<keyword evidence="1 6" id="KW-0436">Ligase</keyword>
<evidence type="ECO:0000256" key="6">
    <source>
        <dbReference type="HAMAP-Rule" id="MF_00011"/>
    </source>
</evidence>
<dbReference type="UniPathway" id="UPA00075">
    <property type="reaction ID" value="UER00335"/>
</dbReference>
<keyword evidence="4 6" id="KW-0658">Purine biosynthesis</keyword>
<keyword evidence="6" id="KW-0342">GTP-binding</keyword>
<comment type="function">
    <text evidence="6">Plays an important role in the de novo pathway of purine nucleotide biosynthesis. Catalyzes the first committed step in the biosynthesis of AMP from IMP.</text>
</comment>
<dbReference type="Pfam" id="PF00709">
    <property type="entry name" value="Adenylsucc_synt"/>
    <property type="match status" value="1"/>
</dbReference>